<feature type="transmembrane region" description="Helical" evidence="1">
    <location>
        <begin position="84"/>
        <end position="106"/>
    </location>
</feature>
<evidence type="ECO:0000313" key="3">
    <source>
        <dbReference type="Proteomes" id="UP000663090"/>
    </source>
</evidence>
<keyword evidence="1" id="KW-1133">Transmembrane helix</keyword>
<accession>A0ABX7N8D3</accession>
<feature type="transmembrane region" description="Helical" evidence="1">
    <location>
        <begin position="7"/>
        <end position="32"/>
    </location>
</feature>
<organism evidence="2 3">
    <name type="scientific">Myxococcus landrumensis</name>
    <dbReference type="NCBI Taxonomy" id="2813577"/>
    <lineage>
        <taxon>Bacteria</taxon>
        <taxon>Pseudomonadati</taxon>
        <taxon>Myxococcota</taxon>
        <taxon>Myxococcia</taxon>
        <taxon>Myxococcales</taxon>
        <taxon>Cystobacterineae</taxon>
        <taxon>Myxococcaceae</taxon>
        <taxon>Myxococcus</taxon>
    </lineage>
</organism>
<keyword evidence="1" id="KW-0472">Membrane</keyword>
<name>A0ABX7N8D3_9BACT</name>
<protein>
    <submittedName>
        <fullName evidence="2">Uncharacterized protein</fullName>
    </submittedName>
</protein>
<keyword evidence="3" id="KW-1185">Reference proteome</keyword>
<evidence type="ECO:0000313" key="2">
    <source>
        <dbReference type="EMBL" id="QSQ15012.1"/>
    </source>
</evidence>
<sequence length="149" mass="16024">MDGNLSARVLVCGVAVGLVVNTGEFLLNGVLLHGEWGTVMHSLGRAPPGVESIASLTVMTFLLGIATMWLYVNLRRGCDSDREAVLRTALVSWLFAYGLGFGWSWALGVFPLSLYLPTLLWSGVELLLGTFVGARLYAWRRPVLGGGLG</sequence>
<gene>
    <name evidence="2" type="ORF">JY572_02700</name>
</gene>
<keyword evidence="1" id="KW-0812">Transmembrane</keyword>
<feature type="transmembrane region" description="Helical" evidence="1">
    <location>
        <begin position="118"/>
        <end position="138"/>
    </location>
</feature>
<reference evidence="2 3" key="1">
    <citation type="submission" date="2021-02" db="EMBL/GenBank/DDBJ databases">
        <title>De Novo genome assembly of isolated myxobacteria.</title>
        <authorList>
            <person name="Stevens D.C."/>
        </authorList>
    </citation>
    <scope>NUCLEOTIDE SEQUENCE [LARGE SCALE GENOMIC DNA]</scope>
    <source>
        <strain evidence="2 3">SCHIC003</strain>
    </source>
</reference>
<evidence type="ECO:0000256" key="1">
    <source>
        <dbReference type="SAM" id="Phobius"/>
    </source>
</evidence>
<dbReference type="RefSeq" id="WP_206716754.1">
    <property type="nucleotide sequence ID" value="NZ_CP071091.1"/>
</dbReference>
<feature type="transmembrane region" description="Helical" evidence="1">
    <location>
        <begin position="52"/>
        <end position="72"/>
    </location>
</feature>
<dbReference type="Proteomes" id="UP000663090">
    <property type="component" value="Chromosome"/>
</dbReference>
<dbReference type="EMBL" id="CP071091">
    <property type="protein sequence ID" value="QSQ15012.1"/>
    <property type="molecule type" value="Genomic_DNA"/>
</dbReference>
<proteinExistence type="predicted"/>